<dbReference type="EMBL" id="DQYG01000151">
    <property type="protein sequence ID" value="HDD31681.1"/>
    <property type="molecule type" value="Genomic_DNA"/>
</dbReference>
<dbReference type="SUPFAM" id="SSF56281">
    <property type="entry name" value="Metallo-hydrolase/oxidoreductase"/>
    <property type="match status" value="1"/>
</dbReference>
<dbReference type="InterPro" id="IPR036866">
    <property type="entry name" value="RibonucZ/Hydroxyglut_hydro"/>
</dbReference>
<evidence type="ECO:0000313" key="3">
    <source>
        <dbReference type="EMBL" id="HDD31681.1"/>
    </source>
</evidence>
<evidence type="ECO:0000256" key="1">
    <source>
        <dbReference type="HAMAP-Rule" id="MF_01406"/>
    </source>
</evidence>
<dbReference type="InterPro" id="IPR050114">
    <property type="entry name" value="UPF0173_UPF0282_UlaG_hydrolase"/>
</dbReference>
<accession>A0A7C0Y245</accession>
<dbReference type="InterPro" id="IPR001279">
    <property type="entry name" value="Metallo-B-lactamas"/>
</dbReference>
<dbReference type="InterPro" id="IPR014426">
    <property type="entry name" value="UPF0282_hydrls"/>
</dbReference>
<proteinExistence type="inferred from homology"/>
<dbReference type="Proteomes" id="UP000886210">
    <property type="component" value="Unassembled WGS sequence"/>
</dbReference>
<feature type="domain" description="Metallo-beta-lactamase" evidence="2">
    <location>
        <begin position="19"/>
        <end position="82"/>
    </location>
</feature>
<reference evidence="3" key="1">
    <citation type="journal article" date="2020" name="mSystems">
        <title>Genome- and Community-Level Interaction Insights into Carbon Utilization and Element Cycling Functions of Hydrothermarchaeota in Hydrothermal Sediment.</title>
        <authorList>
            <person name="Zhou Z."/>
            <person name="Liu Y."/>
            <person name="Xu W."/>
            <person name="Pan J."/>
            <person name="Luo Z.H."/>
            <person name="Li M."/>
        </authorList>
    </citation>
    <scope>NUCLEOTIDE SEQUENCE [LARGE SCALE GENOMIC DNA]</scope>
    <source>
        <strain evidence="3">HyVt-151</strain>
    </source>
</reference>
<dbReference type="AlphaFoldDB" id="A0A7C0Y245"/>
<dbReference type="PIRSF" id="PIRSF004944">
    <property type="entry name" value="UCP004944_hydrls"/>
    <property type="match status" value="1"/>
</dbReference>
<dbReference type="Pfam" id="PF00753">
    <property type="entry name" value="Lactamase_B"/>
    <property type="match status" value="1"/>
</dbReference>
<name>A0A7C0Y245_THELI</name>
<dbReference type="HAMAP" id="MF_01406">
    <property type="entry name" value="UPF0282"/>
    <property type="match status" value="1"/>
</dbReference>
<protein>
    <recommendedName>
        <fullName evidence="1">UPF0282 protein ENF72_03565</fullName>
    </recommendedName>
</protein>
<evidence type="ECO:0000259" key="2">
    <source>
        <dbReference type="Pfam" id="PF00753"/>
    </source>
</evidence>
<dbReference type="Gene3D" id="3.60.15.10">
    <property type="entry name" value="Ribonuclease Z/Hydroxyacylglutathione hydrolase-like"/>
    <property type="match status" value="1"/>
</dbReference>
<dbReference type="PANTHER" id="PTHR43546:SF4">
    <property type="entry name" value="UPF0282 PROTEIN MJ1629"/>
    <property type="match status" value="1"/>
</dbReference>
<sequence length="351" mass="40707">MSMVLSFKPVWFDSLGAKSACVLVKTPDISVIIDPGIAIMQPSFPASEEEKIKWLVDGERIIKKASKKADAIVISHYHYDHYFPDDLSIYEGKTIFAKNPNEYINDSQRKRAERFYSDLYLYFGNLKLDAVWEKGSPRDYPNPMEDLPIAFSRDFGDYNKRRKQLLEKGLKWFKNRVRTWNNSPKIPEVNVEKLKVVFADGKEFQFGDTKIRFTEPMFHGIEFSRVGWVISTVIEHGGEKLIHSSDLNGPIIEDYAEWIIRENPSILILDGPMTYMLGYLLNKINLRRAIDNGVKIVEGIDAEVIIYDHHLPREVHFKEHTKEVWETAERLNKRVLTAAEFLGKRPKVLEV</sequence>
<organism evidence="3">
    <name type="scientific">Thermococcus litoralis</name>
    <dbReference type="NCBI Taxonomy" id="2265"/>
    <lineage>
        <taxon>Archaea</taxon>
        <taxon>Methanobacteriati</taxon>
        <taxon>Methanobacteriota</taxon>
        <taxon>Thermococci</taxon>
        <taxon>Thermococcales</taxon>
        <taxon>Thermococcaceae</taxon>
        <taxon>Thermococcus</taxon>
    </lineage>
</organism>
<dbReference type="PANTHER" id="PTHR43546">
    <property type="entry name" value="UPF0173 METAL-DEPENDENT HYDROLASE MJ1163-RELATED"/>
    <property type="match status" value="1"/>
</dbReference>
<comment type="caution">
    <text evidence="3">The sequence shown here is derived from an EMBL/GenBank/DDBJ whole genome shotgun (WGS) entry which is preliminary data.</text>
</comment>
<comment type="similarity">
    <text evidence="1">Belongs to the UPF0282 family.</text>
</comment>
<gene>
    <name evidence="3" type="ORF">ENF72_03565</name>
</gene>